<evidence type="ECO:0000256" key="5">
    <source>
        <dbReference type="ARBA" id="ARBA00022801"/>
    </source>
</evidence>
<feature type="non-terminal residue" evidence="12">
    <location>
        <position position="173"/>
    </location>
</feature>
<keyword evidence="6" id="KW-1015">Disulfide bond</keyword>
<keyword evidence="5 10" id="KW-0378">Hydrolase</keyword>
<accession>A0A4P9VV06</accession>
<dbReference type="GO" id="GO:0005975">
    <property type="term" value="P:carbohydrate metabolic process"/>
    <property type="evidence" value="ECO:0007669"/>
    <property type="project" value="InterPro"/>
</dbReference>
<evidence type="ECO:0000256" key="8">
    <source>
        <dbReference type="ARBA" id="ARBA00023295"/>
    </source>
</evidence>
<evidence type="ECO:0000256" key="1">
    <source>
        <dbReference type="ARBA" id="ARBA00004613"/>
    </source>
</evidence>
<proteinExistence type="inferred from homology"/>
<keyword evidence="8 10" id="KW-0326">Glycosidase</keyword>
<dbReference type="InterPro" id="IPR000743">
    <property type="entry name" value="Glyco_hydro_28"/>
</dbReference>
<sequence>MRFTIFSCLAAIGLAQVAASPISAGKVCNVLDFGGVADDSTDIGPAIFAAYAKCVQGSPQSTLLIPPGTYALKKPVTLGGSAWTFKLQPQNWTLDGEGGVINGQGFLWRTKGPFFYAHRPRLVRVDKAVDFKIFGLTLVDSPMFHLVTEGGTRGEIHDITVLGAQIGATDGID</sequence>
<keyword evidence="12" id="KW-0456">Lyase</keyword>
<evidence type="ECO:0000256" key="9">
    <source>
        <dbReference type="ARBA" id="ARBA00023316"/>
    </source>
</evidence>
<dbReference type="AlphaFoldDB" id="A0A4P9VV06"/>
<dbReference type="Gene3D" id="2.160.20.10">
    <property type="entry name" value="Single-stranded right-handed beta-helix, Pectin lyase-like"/>
    <property type="match status" value="1"/>
</dbReference>
<feature type="chain" id="PRO_5020184656" evidence="11">
    <location>
        <begin position="20"/>
        <end position="173"/>
    </location>
</feature>
<evidence type="ECO:0000313" key="12">
    <source>
        <dbReference type="EMBL" id="RKO83444.1"/>
    </source>
</evidence>
<dbReference type="InterPro" id="IPR012334">
    <property type="entry name" value="Pectin_lyas_fold"/>
</dbReference>
<feature type="signal peptide" evidence="11">
    <location>
        <begin position="1"/>
        <end position="19"/>
    </location>
</feature>
<keyword evidence="9" id="KW-0961">Cell wall biogenesis/degradation</keyword>
<reference evidence="13" key="1">
    <citation type="journal article" date="2018" name="Nat. Microbiol.">
        <title>Leveraging single-cell genomics to expand the fungal tree of life.</title>
        <authorList>
            <person name="Ahrendt S.R."/>
            <person name="Quandt C.A."/>
            <person name="Ciobanu D."/>
            <person name="Clum A."/>
            <person name="Salamov A."/>
            <person name="Andreopoulos B."/>
            <person name="Cheng J.F."/>
            <person name="Woyke T."/>
            <person name="Pelin A."/>
            <person name="Henrissat B."/>
            <person name="Reynolds N.K."/>
            <person name="Benny G.L."/>
            <person name="Smith M.E."/>
            <person name="James T.Y."/>
            <person name="Grigoriev I.V."/>
        </authorList>
    </citation>
    <scope>NUCLEOTIDE SEQUENCE [LARGE SCALE GENOMIC DNA]</scope>
</reference>
<evidence type="ECO:0000256" key="7">
    <source>
        <dbReference type="ARBA" id="ARBA00023180"/>
    </source>
</evidence>
<dbReference type="PANTHER" id="PTHR31736">
    <property type="match status" value="1"/>
</dbReference>
<keyword evidence="7" id="KW-0325">Glycoprotein</keyword>
<evidence type="ECO:0000256" key="11">
    <source>
        <dbReference type="SAM" id="SignalP"/>
    </source>
</evidence>
<keyword evidence="3" id="KW-0964">Secreted</keyword>
<keyword evidence="4 11" id="KW-0732">Signal</keyword>
<evidence type="ECO:0000256" key="6">
    <source>
        <dbReference type="ARBA" id="ARBA00023157"/>
    </source>
</evidence>
<evidence type="ECO:0000256" key="4">
    <source>
        <dbReference type="ARBA" id="ARBA00022729"/>
    </source>
</evidence>
<evidence type="ECO:0000256" key="2">
    <source>
        <dbReference type="ARBA" id="ARBA00008834"/>
    </source>
</evidence>
<dbReference type="OrthoDB" id="2268901at2759"/>
<evidence type="ECO:0000313" key="13">
    <source>
        <dbReference type="Proteomes" id="UP000269721"/>
    </source>
</evidence>
<dbReference type="GO" id="GO:0004650">
    <property type="term" value="F:polygalacturonase activity"/>
    <property type="evidence" value="ECO:0007669"/>
    <property type="project" value="InterPro"/>
</dbReference>
<keyword evidence="13" id="KW-1185">Reference proteome</keyword>
<dbReference type="GO" id="GO:0046576">
    <property type="term" value="F:rhamnogalacturonan alpha-L-rhamnopyranosyl-(1-&gt;4)-alpha-D-galactopyranosyluronide lyase activity"/>
    <property type="evidence" value="ECO:0007669"/>
    <property type="project" value="UniProtKB-ARBA"/>
</dbReference>
<comment type="subcellular location">
    <subcellularLocation>
        <location evidence="1">Secreted</location>
    </subcellularLocation>
</comment>
<protein>
    <submittedName>
        <fullName evidence="12">Pectin lyase fold/virulence factor</fullName>
    </submittedName>
</protein>
<dbReference type="InterPro" id="IPR011050">
    <property type="entry name" value="Pectin_lyase_fold/virulence"/>
</dbReference>
<dbReference type="Pfam" id="PF00295">
    <property type="entry name" value="Glyco_hydro_28"/>
    <property type="match status" value="1"/>
</dbReference>
<dbReference type="PANTHER" id="PTHR31736:SF19">
    <property type="entry name" value="PECTIN LYASE SUPERFAMILY PROTEIN-RELATED"/>
    <property type="match status" value="1"/>
</dbReference>
<dbReference type="GO" id="GO:0071555">
    <property type="term" value="P:cell wall organization"/>
    <property type="evidence" value="ECO:0007669"/>
    <property type="project" value="UniProtKB-KW"/>
</dbReference>
<organism evidence="12 13">
    <name type="scientific">Blyttiomyces helicus</name>
    <dbReference type="NCBI Taxonomy" id="388810"/>
    <lineage>
        <taxon>Eukaryota</taxon>
        <taxon>Fungi</taxon>
        <taxon>Fungi incertae sedis</taxon>
        <taxon>Chytridiomycota</taxon>
        <taxon>Chytridiomycota incertae sedis</taxon>
        <taxon>Chytridiomycetes</taxon>
        <taxon>Chytridiomycetes incertae sedis</taxon>
        <taxon>Blyttiomyces</taxon>
    </lineage>
</organism>
<comment type="similarity">
    <text evidence="2 10">Belongs to the glycosyl hydrolase 28 family.</text>
</comment>
<dbReference type="Proteomes" id="UP000269721">
    <property type="component" value="Unassembled WGS sequence"/>
</dbReference>
<dbReference type="GO" id="GO:0005576">
    <property type="term" value="C:extracellular region"/>
    <property type="evidence" value="ECO:0007669"/>
    <property type="project" value="UniProtKB-SubCell"/>
</dbReference>
<name>A0A4P9VV06_9FUNG</name>
<dbReference type="EMBL" id="ML001235">
    <property type="protein sequence ID" value="RKO83444.1"/>
    <property type="molecule type" value="Genomic_DNA"/>
</dbReference>
<evidence type="ECO:0000256" key="3">
    <source>
        <dbReference type="ARBA" id="ARBA00022525"/>
    </source>
</evidence>
<gene>
    <name evidence="12" type="ORF">BDK51DRAFT_35194</name>
</gene>
<evidence type="ECO:0000256" key="10">
    <source>
        <dbReference type="RuleBase" id="RU361169"/>
    </source>
</evidence>
<dbReference type="SUPFAM" id="SSF51126">
    <property type="entry name" value="Pectin lyase-like"/>
    <property type="match status" value="1"/>
</dbReference>